<dbReference type="RefSeq" id="WP_015328965.1">
    <property type="nucleotide sequence ID" value="NC_020053.1"/>
</dbReference>
<geneLocation type="plasmid" evidence="3 4">
    <name>pCHA6605.01</name>
</geneLocation>
<dbReference type="SUPFAM" id="SSF110849">
    <property type="entry name" value="ParB/Sulfiredoxin"/>
    <property type="match status" value="1"/>
</dbReference>
<accession>K9UQK1</accession>
<dbReference type="InterPro" id="IPR050336">
    <property type="entry name" value="Chromosome_partition/occlusion"/>
</dbReference>
<dbReference type="GO" id="GO:0007059">
    <property type="term" value="P:chromosome segregation"/>
    <property type="evidence" value="ECO:0007669"/>
    <property type="project" value="TreeGrafter"/>
</dbReference>
<dbReference type="Pfam" id="PF02195">
    <property type="entry name" value="ParB_N"/>
    <property type="match status" value="1"/>
</dbReference>
<dbReference type="Proteomes" id="UP000010366">
    <property type="component" value="Plasmid pCHA6605.01"/>
</dbReference>
<dbReference type="Gene3D" id="3.90.1530.10">
    <property type="entry name" value="Conserved hypothetical protein from pyrococcus furiosus pfu- 392566-001, ParB domain"/>
    <property type="match status" value="1"/>
</dbReference>
<dbReference type="PANTHER" id="PTHR33375">
    <property type="entry name" value="CHROMOSOME-PARTITIONING PROTEIN PARB-RELATED"/>
    <property type="match status" value="1"/>
</dbReference>
<keyword evidence="4" id="KW-1185">Reference proteome</keyword>
<reference evidence="3 4" key="1">
    <citation type="submission" date="2012-05" db="EMBL/GenBank/DDBJ databases">
        <title>Noncontiguous Finished plasmid 1 of genome of Chamaesiphon sp. PCC 6605.</title>
        <authorList>
            <consortium name="US DOE Joint Genome Institute"/>
            <person name="Gugger M."/>
            <person name="Coursin T."/>
            <person name="Rippka R."/>
            <person name="Tandeau De Marsac N."/>
            <person name="Huntemann M."/>
            <person name="Wei C.-L."/>
            <person name="Han J."/>
            <person name="Detter J.C."/>
            <person name="Han C."/>
            <person name="Tapia R."/>
            <person name="Chen A."/>
            <person name="Kyrpides N."/>
            <person name="Mavromatis K."/>
            <person name="Markowitz V."/>
            <person name="Szeto E."/>
            <person name="Ivanova N."/>
            <person name="Pagani I."/>
            <person name="Pati A."/>
            <person name="Goodwin L."/>
            <person name="Nordberg H.P."/>
            <person name="Cantor M.N."/>
            <person name="Hua S.X."/>
            <person name="Woyke T."/>
            <person name="Kerfeld C.A."/>
        </authorList>
    </citation>
    <scope>NUCLEOTIDE SEQUENCE [LARGE SCALE GENOMIC DNA]</scope>
    <source>
        <strain evidence="4">ATCC 27169 / PCC 6605</strain>
        <plasmid evidence="4">Plasmid pCHA6605.01</plasmid>
    </source>
</reference>
<evidence type="ECO:0000256" key="1">
    <source>
        <dbReference type="SAM" id="Coils"/>
    </source>
</evidence>
<keyword evidence="3" id="KW-0614">Plasmid</keyword>
<evidence type="ECO:0000313" key="4">
    <source>
        <dbReference type="Proteomes" id="UP000010366"/>
    </source>
</evidence>
<organism evidence="3 4">
    <name type="scientific">Chamaesiphon minutus (strain ATCC 27169 / PCC 6605)</name>
    <dbReference type="NCBI Taxonomy" id="1173020"/>
    <lineage>
        <taxon>Bacteria</taxon>
        <taxon>Bacillati</taxon>
        <taxon>Cyanobacteriota</taxon>
        <taxon>Cyanophyceae</taxon>
        <taxon>Gomontiellales</taxon>
        <taxon>Chamaesiphonaceae</taxon>
        <taxon>Chamaesiphon</taxon>
    </lineage>
</organism>
<dbReference type="GO" id="GO:0045881">
    <property type="term" value="P:positive regulation of sporulation resulting in formation of a cellular spore"/>
    <property type="evidence" value="ECO:0007669"/>
    <property type="project" value="TreeGrafter"/>
</dbReference>
<dbReference type="AlphaFoldDB" id="K9UQK1"/>
<dbReference type="eggNOG" id="COG1475">
    <property type="taxonomic scope" value="Bacteria"/>
</dbReference>
<dbReference type="OrthoDB" id="525900at2"/>
<dbReference type="HOGENOM" id="CLU_059892_0_0_3"/>
<name>K9UQK1_CHAP6</name>
<dbReference type="GO" id="GO:0005694">
    <property type="term" value="C:chromosome"/>
    <property type="evidence" value="ECO:0007669"/>
    <property type="project" value="TreeGrafter"/>
</dbReference>
<dbReference type="SMART" id="SM00470">
    <property type="entry name" value="ParB"/>
    <property type="match status" value="1"/>
</dbReference>
<keyword evidence="1" id="KW-0175">Coiled coil</keyword>
<gene>
    <name evidence="3" type="ORF">Cha6605_6254</name>
</gene>
<dbReference type="KEGG" id="cmp:Cha6605_6254"/>
<sequence>MVAQTKKLGGLRDSFQGAREYQQIEGLQSEVEELKAEVARLKSLELDSVQQSQLELQIEQLTAQLAERSGVHQILISSIDRDEAQPRTVIPPALIQERAESLRTKGQLTPIIVIPNGDRYKLFEGELRWRSAQKLDWEKLDAVFLTSAESLNATEIFERQVVTSIQSQRLHDLDIAEAIVKITVDRYPNWSGRETDIPKTLHAALRKMEREGTNPDFNLLKIADPDTQQAWLNRIDNKDEEKQIFQVILALQLHPASISKHILPLLKVADDVKAAIREYGIEGSKAKQIDRLTPQYLGQSEEDAVKARAEVIQQIAEDKLSLMETKVLVNDIIESHSPTPISKPDRVVQVTGKVNKLLSDIQTDRELSDLERALKEIQKALKIKRSELQQST</sequence>
<proteinExistence type="predicted"/>
<protein>
    <submittedName>
        <fullName evidence="3">Putative transcriptional regulator</fullName>
    </submittedName>
</protein>
<evidence type="ECO:0000313" key="3">
    <source>
        <dbReference type="EMBL" id="AFY97080.1"/>
    </source>
</evidence>
<feature type="coiled-coil region" evidence="1">
    <location>
        <begin position="17"/>
        <end position="47"/>
    </location>
</feature>
<evidence type="ECO:0000259" key="2">
    <source>
        <dbReference type="SMART" id="SM00470"/>
    </source>
</evidence>
<feature type="domain" description="ParB-like N-terminal" evidence="2">
    <location>
        <begin position="72"/>
        <end position="165"/>
    </location>
</feature>
<dbReference type="InterPro" id="IPR036086">
    <property type="entry name" value="ParB/Sulfiredoxin_sf"/>
</dbReference>
<dbReference type="PANTHER" id="PTHR33375:SF1">
    <property type="entry name" value="CHROMOSOME-PARTITIONING PROTEIN PARB-RELATED"/>
    <property type="match status" value="1"/>
</dbReference>
<dbReference type="InterPro" id="IPR003115">
    <property type="entry name" value="ParB_N"/>
</dbReference>
<dbReference type="EMBL" id="CP003601">
    <property type="protein sequence ID" value="AFY97080.1"/>
    <property type="molecule type" value="Genomic_DNA"/>
</dbReference>